<feature type="transmembrane region" description="Helical" evidence="1">
    <location>
        <begin position="12"/>
        <end position="37"/>
    </location>
</feature>
<protein>
    <submittedName>
        <fullName evidence="2">Uncharacterized protein</fullName>
    </submittedName>
</protein>
<dbReference type="AlphaFoldDB" id="A0A6G8Q6T0"/>
<keyword evidence="1" id="KW-1133">Transmembrane helix</keyword>
<evidence type="ECO:0000313" key="3">
    <source>
        <dbReference type="Proteomes" id="UP000501452"/>
    </source>
</evidence>
<gene>
    <name evidence="2" type="ORF">GBA63_05695</name>
</gene>
<keyword evidence="1" id="KW-0812">Transmembrane</keyword>
<reference evidence="2 3" key="1">
    <citation type="submission" date="2019-10" db="EMBL/GenBank/DDBJ databases">
        <title>Rubrobacter sp nov SCSIO 52090 isolated from a deep-sea sediment in the South China Sea.</title>
        <authorList>
            <person name="Chen R.W."/>
        </authorList>
    </citation>
    <scope>NUCLEOTIDE SEQUENCE [LARGE SCALE GENOMIC DNA]</scope>
    <source>
        <strain evidence="2 3">SCSIO 52909</strain>
    </source>
</reference>
<organism evidence="2 3">
    <name type="scientific">Rubrobacter tropicus</name>
    <dbReference type="NCBI Taxonomy" id="2653851"/>
    <lineage>
        <taxon>Bacteria</taxon>
        <taxon>Bacillati</taxon>
        <taxon>Actinomycetota</taxon>
        <taxon>Rubrobacteria</taxon>
        <taxon>Rubrobacterales</taxon>
        <taxon>Rubrobacteraceae</taxon>
        <taxon>Rubrobacter</taxon>
    </lineage>
</organism>
<keyword evidence="1" id="KW-0472">Membrane</keyword>
<dbReference type="EMBL" id="CP045119">
    <property type="protein sequence ID" value="QIN82194.1"/>
    <property type="molecule type" value="Genomic_DNA"/>
</dbReference>
<proteinExistence type="predicted"/>
<accession>A0A6G8Q6T0</accession>
<feature type="transmembrane region" description="Helical" evidence="1">
    <location>
        <begin position="96"/>
        <end position="119"/>
    </location>
</feature>
<evidence type="ECO:0000256" key="1">
    <source>
        <dbReference type="SAM" id="Phobius"/>
    </source>
</evidence>
<dbReference type="Proteomes" id="UP000501452">
    <property type="component" value="Chromosome"/>
</dbReference>
<keyword evidence="3" id="KW-1185">Reference proteome</keyword>
<feature type="transmembrane region" description="Helical" evidence="1">
    <location>
        <begin position="69"/>
        <end position="90"/>
    </location>
</feature>
<sequence length="183" mass="18667">MSAGGGSVGWRFFLWWMLAFLGFPIGGLLAFIVVGSIGGTASGALAGALAGAVIGAAQWLVLRGYLRIGPGWIGATALGVASGDAVGALLTSAETGLGDLLVTGLATGVAVGFLQWALLRRHLRSAGLWVPVAILAWPVGWTVTWAFGIDVERGYAVFGSTGALVFAALTGTALLLLLRSRTR</sequence>
<feature type="transmembrane region" description="Helical" evidence="1">
    <location>
        <begin position="43"/>
        <end position="62"/>
    </location>
</feature>
<name>A0A6G8Q6T0_9ACTN</name>
<feature type="transmembrane region" description="Helical" evidence="1">
    <location>
        <begin position="155"/>
        <end position="178"/>
    </location>
</feature>
<dbReference type="KEGG" id="rub:GBA63_05695"/>
<feature type="transmembrane region" description="Helical" evidence="1">
    <location>
        <begin position="126"/>
        <end position="149"/>
    </location>
</feature>
<dbReference type="RefSeq" id="WP_166174302.1">
    <property type="nucleotide sequence ID" value="NZ_CP045119.1"/>
</dbReference>
<evidence type="ECO:0000313" key="2">
    <source>
        <dbReference type="EMBL" id="QIN82194.1"/>
    </source>
</evidence>